<dbReference type="AlphaFoldDB" id="A0AAE3EHY2"/>
<proteinExistence type="predicted"/>
<comment type="caution">
    <text evidence="1">The sequence shown here is derived from an EMBL/GenBank/DDBJ whole genome shotgun (WGS) entry which is preliminary data.</text>
</comment>
<sequence>MAALVTASAIKDFSAIFPETDSIVNECEASAEDIVTEYLGFHPVKKGYTHDVVGLGDGNLYLQAFPVSGSITVDGTIYESGSFDLNQNIVTIRDTTFTFKSRIPVSYEAGFETVPDSILHVILQIASLLLTERGKVGISGYSDQNTGSRTFISYSNFDRYLKNIKKYKLFKALV</sequence>
<organism evidence="1 2">
    <name type="scientific">Teretinema zuelzerae</name>
    <dbReference type="NCBI Taxonomy" id="156"/>
    <lineage>
        <taxon>Bacteria</taxon>
        <taxon>Pseudomonadati</taxon>
        <taxon>Spirochaetota</taxon>
        <taxon>Spirochaetia</taxon>
        <taxon>Spirochaetales</taxon>
        <taxon>Treponemataceae</taxon>
        <taxon>Teretinema</taxon>
    </lineage>
</organism>
<dbReference type="Proteomes" id="UP001198163">
    <property type="component" value="Unassembled WGS sequence"/>
</dbReference>
<reference evidence="1" key="1">
    <citation type="submission" date="2021-08" db="EMBL/GenBank/DDBJ databases">
        <title>Comparative analyses of Brucepasteria parasyntrophica and Teretinema zuelzerae.</title>
        <authorList>
            <person name="Song Y."/>
            <person name="Brune A."/>
        </authorList>
    </citation>
    <scope>NUCLEOTIDE SEQUENCE</scope>
    <source>
        <strain evidence="1">DSM 1903</strain>
    </source>
</reference>
<accession>A0AAE3EHY2</accession>
<dbReference type="EMBL" id="JAINWA010000003">
    <property type="protein sequence ID" value="MCD1654721.1"/>
    <property type="molecule type" value="Genomic_DNA"/>
</dbReference>
<keyword evidence="2" id="KW-1185">Reference proteome</keyword>
<evidence type="ECO:0000313" key="1">
    <source>
        <dbReference type="EMBL" id="MCD1654721.1"/>
    </source>
</evidence>
<name>A0AAE3EHY2_9SPIR</name>
<evidence type="ECO:0000313" key="2">
    <source>
        <dbReference type="Proteomes" id="UP001198163"/>
    </source>
</evidence>
<gene>
    <name evidence="1" type="ORF">K7J14_08380</name>
</gene>
<dbReference type="RefSeq" id="WP_230755220.1">
    <property type="nucleotide sequence ID" value="NZ_JAINWA010000003.1"/>
</dbReference>
<protein>
    <submittedName>
        <fullName evidence="1">Uncharacterized protein</fullName>
    </submittedName>
</protein>